<evidence type="ECO:0000256" key="10">
    <source>
        <dbReference type="ARBA" id="ARBA00044502"/>
    </source>
</evidence>
<keyword evidence="8" id="KW-0119">Carbohydrate metabolism</keyword>
<organism evidence="16 17">
    <name type="scientific">Fistulina hepatica ATCC 64428</name>
    <dbReference type="NCBI Taxonomy" id="1128425"/>
    <lineage>
        <taxon>Eukaryota</taxon>
        <taxon>Fungi</taxon>
        <taxon>Dikarya</taxon>
        <taxon>Basidiomycota</taxon>
        <taxon>Agaricomycotina</taxon>
        <taxon>Agaricomycetes</taxon>
        <taxon>Agaricomycetidae</taxon>
        <taxon>Agaricales</taxon>
        <taxon>Fistulinaceae</taxon>
        <taxon>Fistulina</taxon>
    </lineage>
</organism>
<gene>
    <name evidence="16" type="ORF">FISHEDRAFT_40379</name>
</gene>
<evidence type="ECO:0000256" key="7">
    <source>
        <dbReference type="ARBA" id="ARBA00023157"/>
    </source>
</evidence>
<dbReference type="PANTHER" id="PTHR33353">
    <property type="entry name" value="PUTATIVE (AFU_ORTHOLOGUE AFUA_1G12560)-RELATED"/>
    <property type="match status" value="1"/>
</dbReference>
<keyword evidence="7" id="KW-1015">Disulfide bond</keyword>
<feature type="chain" id="PRO_5002316445" description="lytic cellulose monooxygenase (C4-dehydrogenating)" evidence="14">
    <location>
        <begin position="24"/>
        <end position="290"/>
    </location>
</feature>
<comment type="cofactor">
    <cofactor evidence="1">
        <name>Cu(2+)</name>
        <dbReference type="ChEBI" id="CHEBI:29036"/>
    </cofactor>
</comment>
<dbReference type="GO" id="GO:0016787">
    <property type="term" value="F:hydrolase activity"/>
    <property type="evidence" value="ECO:0007669"/>
    <property type="project" value="UniProtKB-KW"/>
</dbReference>
<keyword evidence="3" id="KW-0136">Cellulose degradation</keyword>
<keyword evidence="14" id="KW-0732">Signal</keyword>
<dbReference type="Pfam" id="PF03443">
    <property type="entry name" value="AA9"/>
    <property type="match status" value="1"/>
</dbReference>
<evidence type="ECO:0000256" key="9">
    <source>
        <dbReference type="ARBA" id="ARBA00023326"/>
    </source>
</evidence>
<keyword evidence="6" id="KW-0503">Monooxygenase</keyword>
<dbReference type="PANTHER" id="PTHR33353:SF6">
    <property type="entry name" value="ENDOGLUCANASE IV"/>
    <property type="match status" value="1"/>
</dbReference>
<evidence type="ECO:0000256" key="2">
    <source>
        <dbReference type="ARBA" id="ARBA00022723"/>
    </source>
</evidence>
<evidence type="ECO:0000256" key="13">
    <source>
        <dbReference type="SAM" id="MobiDB-lite"/>
    </source>
</evidence>
<evidence type="ECO:0000256" key="3">
    <source>
        <dbReference type="ARBA" id="ARBA00023001"/>
    </source>
</evidence>
<comment type="catalytic activity">
    <reaction evidence="11">
        <text>[(1-&gt;4)-beta-D-glucosyl]n+m + reduced acceptor + O2 = 4-dehydro-beta-D-glucosyl-[(1-&gt;4)-beta-D-glucosyl]n-1 + [(1-&gt;4)-beta-D-glucosyl]m + acceptor + H2O.</text>
        <dbReference type="EC" id="1.14.99.56"/>
    </reaction>
</comment>
<evidence type="ECO:0000256" key="11">
    <source>
        <dbReference type="ARBA" id="ARBA00045077"/>
    </source>
</evidence>
<evidence type="ECO:0000256" key="8">
    <source>
        <dbReference type="ARBA" id="ARBA00023277"/>
    </source>
</evidence>
<keyword evidence="2" id="KW-0479">Metal-binding</keyword>
<dbReference type="OrthoDB" id="4849160at2759"/>
<evidence type="ECO:0000256" key="5">
    <source>
        <dbReference type="ARBA" id="ARBA00023008"/>
    </source>
</evidence>
<dbReference type="InterPro" id="IPR005103">
    <property type="entry name" value="AA9_LPMO"/>
</dbReference>
<evidence type="ECO:0000256" key="6">
    <source>
        <dbReference type="ARBA" id="ARBA00023033"/>
    </source>
</evidence>
<dbReference type="GO" id="GO:0030245">
    <property type="term" value="P:cellulose catabolic process"/>
    <property type="evidence" value="ECO:0007669"/>
    <property type="project" value="UniProtKB-KW"/>
</dbReference>
<keyword evidence="9" id="KW-0624">Polysaccharide degradation</keyword>
<evidence type="ECO:0000256" key="4">
    <source>
        <dbReference type="ARBA" id="ARBA00023002"/>
    </source>
</evidence>
<dbReference type="AlphaFoldDB" id="A0A0D7AEV8"/>
<evidence type="ECO:0000256" key="1">
    <source>
        <dbReference type="ARBA" id="ARBA00001973"/>
    </source>
</evidence>
<feature type="region of interest" description="Disordered" evidence="13">
    <location>
        <begin position="265"/>
        <end position="290"/>
    </location>
</feature>
<dbReference type="Gene3D" id="2.70.50.70">
    <property type="match status" value="1"/>
</dbReference>
<keyword evidence="17" id="KW-1185">Reference proteome</keyword>
<evidence type="ECO:0000313" key="16">
    <source>
        <dbReference type="EMBL" id="KIY49886.1"/>
    </source>
</evidence>
<keyword evidence="5" id="KW-0186">Copper</keyword>
<name>A0A0D7AEV8_9AGAR</name>
<feature type="domain" description="Auxiliary Activity family 9 catalytic" evidence="15">
    <location>
        <begin position="24"/>
        <end position="239"/>
    </location>
</feature>
<protein>
    <recommendedName>
        <fullName evidence="12">lytic cellulose monooxygenase (C4-dehydrogenating)</fullName>
        <ecNumber evidence="12">1.14.99.56</ecNumber>
    </recommendedName>
</protein>
<evidence type="ECO:0000259" key="15">
    <source>
        <dbReference type="Pfam" id="PF03443"/>
    </source>
</evidence>
<comment type="similarity">
    <text evidence="10">Belongs to the polysaccharide monooxygenase AA9 family.</text>
</comment>
<dbReference type="InterPro" id="IPR049892">
    <property type="entry name" value="AA9"/>
</dbReference>
<dbReference type="EC" id="1.14.99.56" evidence="12"/>
<evidence type="ECO:0000256" key="14">
    <source>
        <dbReference type="SAM" id="SignalP"/>
    </source>
</evidence>
<keyword evidence="4" id="KW-0560">Oxidoreductase</keyword>
<dbReference type="GO" id="GO:0046872">
    <property type="term" value="F:metal ion binding"/>
    <property type="evidence" value="ECO:0007669"/>
    <property type="project" value="UniProtKB-KW"/>
</dbReference>
<proteinExistence type="inferred from homology"/>
<dbReference type="CDD" id="cd21175">
    <property type="entry name" value="LPMO_AA9"/>
    <property type="match status" value="1"/>
</dbReference>
<feature type="signal peptide" evidence="14">
    <location>
        <begin position="1"/>
        <end position="23"/>
    </location>
</feature>
<dbReference type="EMBL" id="KN881716">
    <property type="protein sequence ID" value="KIY49886.1"/>
    <property type="molecule type" value="Genomic_DNA"/>
</dbReference>
<evidence type="ECO:0000256" key="12">
    <source>
        <dbReference type="ARBA" id="ARBA00047174"/>
    </source>
</evidence>
<accession>A0A0D7AEV8</accession>
<evidence type="ECO:0000313" key="17">
    <source>
        <dbReference type="Proteomes" id="UP000054144"/>
    </source>
</evidence>
<dbReference type="Proteomes" id="UP000054144">
    <property type="component" value="Unassembled WGS sequence"/>
</dbReference>
<keyword evidence="16" id="KW-0378">Hydrolase</keyword>
<reference evidence="16 17" key="1">
    <citation type="journal article" date="2015" name="Fungal Genet. Biol.">
        <title>Evolution of novel wood decay mechanisms in Agaricales revealed by the genome sequences of Fistulina hepatica and Cylindrobasidium torrendii.</title>
        <authorList>
            <person name="Floudas D."/>
            <person name="Held B.W."/>
            <person name="Riley R."/>
            <person name="Nagy L.G."/>
            <person name="Koehler G."/>
            <person name="Ransdell A.S."/>
            <person name="Younus H."/>
            <person name="Chow J."/>
            <person name="Chiniquy J."/>
            <person name="Lipzen A."/>
            <person name="Tritt A."/>
            <person name="Sun H."/>
            <person name="Haridas S."/>
            <person name="LaButti K."/>
            <person name="Ohm R.A."/>
            <person name="Kues U."/>
            <person name="Blanchette R.A."/>
            <person name="Grigoriev I.V."/>
            <person name="Minto R.E."/>
            <person name="Hibbett D.S."/>
        </authorList>
    </citation>
    <scope>NUCLEOTIDE SEQUENCE [LARGE SCALE GENOMIC DNA]</scope>
    <source>
        <strain evidence="16 17">ATCC 64428</strain>
    </source>
</reference>
<sequence length="290" mass="31187">MFSRAALPYALVAALSAITSVQAHGYVYQLDIGNVSWSGYLPYTDPYEDPVPERIVRKIPGNGPVENVSISDIQCNTGAEPAALVASAKLGDEIAMHWTAWPTSHKGPVITYMARTPDGTNITDWMPDTDSVWFKVDEAGYEDDEWAAVDIMADKQNSTWYWTIPSDLVAGQYLVRHEIIALHSAETYPGAQFYPMCFQIQIDDGGDLEAETSDLVAFPGAYQGSDPGITIDIYETITNYTIPGPELWVGADSNNATELEGTASSFVPSVTTTGGSSDSGSGSSSGAFSL</sequence>
<dbReference type="GO" id="GO:0004497">
    <property type="term" value="F:monooxygenase activity"/>
    <property type="evidence" value="ECO:0007669"/>
    <property type="project" value="UniProtKB-KW"/>
</dbReference>